<dbReference type="PANTHER" id="PTHR31973:SF195">
    <property type="entry name" value="MUDR FAMILY TRANSPOSASE"/>
    <property type="match status" value="1"/>
</dbReference>
<gene>
    <name evidence="4" type="ORF">Ahy_B09g096608</name>
</gene>
<proteinExistence type="predicted"/>
<reference evidence="4 5" key="1">
    <citation type="submission" date="2019-01" db="EMBL/GenBank/DDBJ databases">
        <title>Sequencing of cultivated peanut Arachis hypogaea provides insights into genome evolution and oil improvement.</title>
        <authorList>
            <person name="Chen X."/>
        </authorList>
    </citation>
    <scope>NUCLEOTIDE SEQUENCE [LARGE SCALE GENOMIC DNA]</scope>
    <source>
        <strain evidence="5">cv. Fuhuasheng</strain>
        <tissue evidence="4">Leaves</tissue>
    </source>
</reference>
<dbReference type="PANTHER" id="PTHR31973">
    <property type="entry name" value="POLYPROTEIN, PUTATIVE-RELATED"/>
    <property type="match status" value="1"/>
</dbReference>
<evidence type="ECO:0000256" key="3">
    <source>
        <dbReference type="ARBA" id="ARBA00023172"/>
    </source>
</evidence>
<keyword evidence="2" id="KW-0238">DNA-binding</keyword>
<dbReference type="GO" id="GO:0003677">
    <property type="term" value="F:DNA binding"/>
    <property type="evidence" value="ECO:0007669"/>
    <property type="project" value="UniProtKB-KW"/>
</dbReference>
<evidence type="ECO:0000256" key="1">
    <source>
        <dbReference type="ARBA" id="ARBA00022578"/>
    </source>
</evidence>
<name>A0A444XLH9_ARAHY</name>
<dbReference type="GO" id="GO:0006313">
    <property type="term" value="P:DNA transposition"/>
    <property type="evidence" value="ECO:0007669"/>
    <property type="project" value="InterPro"/>
</dbReference>
<dbReference type="EMBL" id="SDMP01000019">
    <property type="protein sequence ID" value="RYQ90559.1"/>
    <property type="molecule type" value="Genomic_DNA"/>
</dbReference>
<keyword evidence="5" id="KW-1185">Reference proteome</keyword>
<evidence type="ECO:0000256" key="2">
    <source>
        <dbReference type="ARBA" id="ARBA00023125"/>
    </source>
</evidence>
<keyword evidence="1" id="KW-0815">Transposition</keyword>
<dbReference type="Proteomes" id="UP000289738">
    <property type="component" value="Chromosome B09"/>
</dbReference>
<dbReference type="Pfam" id="PF00872">
    <property type="entry name" value="Transposase_mut"/>
    <property type="match status" value="1"/>
</dbReference>
<dbReference type="AlphaFoldDB" id="A0A444XLH9"/>
<keyword evidence="3" id="KW-0233">DNA recombination</keyword>
<protein>
    <recommendedName>
        <fullName evidence="6">MULE transposase domain-containing protein</fullName>
    </recommendedName>
</protein>
<comment type="caution">
    <text evidence="4">The sequence shown here is derived from an EMBL/GenBank/DDBJ whole genome shotgun (WGS) entry which is preliminary data.</text>
</comment>
<dbReference type="GO" id="GO:0004803">
    <property type="term" value="F:transposase activity"/>
    <property type="evidence" value="ECO:0007669"/>
    <property type="project" value="InterPro"/>
</dbReference>
<evidence type="ECO:0008006" key="6">
    <source>
        <dbReference type="Google" id="ProtNLM"/>
    </source>
</evidence>
<organism evidence="4 5">
    <name type="scientific">Arachis hypogaea</name>
    <name type="common">Peanut</name>
    <dbReference type="NCBI Taxonomy" id="3818"/>
    <lineage>
        <taxon>Eukaryota</taxon>
        <taxon>Viridiplantae</taxon>
        <taxon>Streptophyta</taxon>
        <taxon>Embryophyta</taxon>
        <taxon>Tracheophyta</taxon>
        <taxon>Spermatophyta</taxon>
        <taxon>Magnoliopsida</taxon>
        <taxon>eudicotyledons</taxon>
        <taxon>Gunneridae</taxon>
        <taxon>Pentapetalae</taxon>
        <taxon>rosids</taxon>
        <taxon>fabids</taxon>
        <taxon>Fabales</taxon>
        <taxon>Fabaceae</taxon>
        <taxon>Papilionoideae</taxon>
        <taxon>50 kb inversion clade</taxon>
        <taxon>dalbergioids sensu lato</taxon>
        <taxon>Dalbergieae</taxon>
        <taxon>Pterocarpus clade</taxon>
        <taxon>Arachis</taxon>
    </lineage>
</organism>
<evidence type="ECO:0000313" key="5">
    <source>
        <dbReference type="Proteomes" id="UP000289738"/>
    </source>
</evidence>
<dbReference type="STRING" id="3818.A0A444XLH9"/>
<dbReference type="InterPro" id="IPR001207">
    <property type="entry name" value="Transposase_mutator"/>
</dbReference>
<sequence>MAIIHDGNTNILPIAFVVIKGETREAWSIFLTYLRKQITPQPYILVISNKYNSIDSTLNTEGNGWQAPAAFQAFCAQHVAANFMKHFKNQDLKKVLVNTTCLKSCTEFTHYCDWIRAKNQAIVNWLDEMARLHKAQYTDEDRRFGNTTKNISKCINAIMKAMRYPPISSLVKSTYF</sequence>
<accession>A0A444XLH9</accession>
<evidence type="ECO:0000313" key="4">
    <source>
        <dbReference type="EMBL" id="RYQ90559.1"/>
    </source>
</evidence>